<dbReference type="RefSeq" id="XP_024582011.1">
    <property type="nucleotide sequence ID" value="XM_024716409.1"/>
</dbReference>
<evidence type="ECO:0000256" key="1">
    <source>
        <dbReference type="SAM" id="SignalP"/>
    </source>
</evidence>
<protein>
    <submittedName>
        <fullName evidence="2">RxLR-like protein</fullName>
    </submittedName>
</protein>
<organism evidence="2 3">
    <name type="scientific">Plasmopara halstedii</name>
    <name type="common">Downy mildew of sunflower</name>
    <dbReference type="NCBI Taxonomy" id="4781"/>
    <lineage>
        <taxon>Eukaryota</taxon>
        <taxon>Sar</taxon>
        <taxon>Stramenopiles</taxon>
        <taxon>Oomycota</taxon>
        <taxon>Peronosporomycetes</taxon>
        <taxon>Peronosporales</taxon>
        <taxon>Peronosporaceae</taxon>
        <taxon>Plasmopara</taxon>
    </lineage>
</organism>
<keyword evidence="3" id="KW-1185">Reference proteome</keyword>
<evidence type="ECO:0000313" key="3">
    <source>
        <dbReference type="Proteomes" id="UP000054928"/>
    </source>
</evidence>
<evidence type="ECO:0000313" key="2">
    <source>
        <dbReference type="EMBL" id="CEG45642.1"/>
    </source>
</evidence>
<name>A0A0P1AY52_PLAHL</name>
<keyword evidence="1" id="KW-0732">Signal</keyword>
<reference evidence="3" key="1">
    <citation type="submission" date="2014-09" db="EMBL/GenBank/DDBJ databases">
        <authorList>
            <person name="Sharma Rahul"/>
            <person name="Thines Marco"/>
        </authorList>
    </citation>
    <scope>NUCLEOTIDE SEQUENCE [LARGE SCALE GENOMIC DNA]</scope>
</reference>
<dbReference type="AlphaFoldDB" id="A0A0P1AY52"/>
<proteinExistence type="predicted"/>
<dbReference type="GeneID" id="36396980"/>
<accession>A0A0P1AY52</accession>
<feature type="signal peptide" evidence="1">
    <location>
        <begin position="1"/>
        <end position="24"/>
    </location>
</feature>
<dbReference type="EMBL" id="CCYD01001640">
    <property type="protein sequence ID" value="CEG45642.1"/>
    <property type="molecule type" value="Genomic_DNA"/>
</dbReference>
<feature type="chain" id="PRO_5006059030" evidence="1">
    <location>
        <begin position="25"/>
        <end position="131"/>
    </location>
</feature>
<dbReference type="Proteomes" id="UP000054928">
    <property type="component" value="Unassembled WGS sequence"/>
</dbReference>
<sequence>MARLSLSQWQGALCWIALIHPILAQLRHTEFSTGHTFEPRLLTAVSVVISNGQGLDDSYTSDAEVLLDGEPCVALIELLYALHLESKLVSVPSLMPHGMFAQFDSDIELLLYVQNVFDRIPLVCATIFSAT</sequence>